<proteinExistence type="inferred from homology"/>
<evidence type="ECO:0000313" key="4">
    <source>
        <dbReference type="Proteomes" id="UP000323708"/>
    </source>
</evidence>
<dbReference type="InterPro" id="IPR038527">
    <property type="entry name" value="HupH_C_sf"/>
</dbReference>
<protein>
    <submittedName>
        <fullName evidence="3">Hydrogenase expression/formation protein</fullName>
    </submittedName>
</protein>
<feature type="domain" description="HupH hydrogenase expression protein C-terminal" evidence="2">
    <location>
        <begin position="180"/>
        <end position="297"/>
    </location>
</feature>
<sequence>MNETETQGAELIPLQDLDRGNPMIWEGEEPAQGVFVAPGEDSDPLALLGSPSVTLPVAPRLPSDFEISAALGARLRALDEALQSVAGGERNAARVSLETLDPADREAVPLLLGNGEVSGSLTLDAIAYQFQEAVTPGVWMVTGSDGSNWLEVAAVPGIVDSAASSLRQAPIALPQHVPEVMNGLAVLAEVNEHAAQWDGAAPHNRILNFTLMPMSPQDQQLLIDVLGRAELVLESGGFGNCRVMATTVRHVWAVQYVNAMGNTILDTLEIGRIPDAVLAAQEDFEDSAKRLRQILDTYLDQHCAQ</sequence>
<name>A0A5B0WRJ2_9GAMM</name>
<comment type="caution">
    <text evidence="3">The sequence shown here is derived from an EMBL/GenBank/DDBJ whole genome shotgun (WGS) entry which is preliminary data.</text>
</comment>
<reference evidence="3 4" key="1">
    <citation type="submission" date="2019-09" db="EMBL/GenBank/DDBJ databases">
        <authorList>
            <person name="Chen X.-Y."/>
        </authorList>
    </citation>
    <scope>NUCLEOTIDE SEQUENCE [LARGE SCALE GENOMIC DNA]</scope>
    <source>
        <strain evidence="3 4">NY5</strain>
    </source>
</reference>
<evidence type="ECO:0000313" key="3">
    <source>
        <dbReference type="EMBL" id="KAA1189674.1"/>
    </source>
</evidence>
<organism evidence="3 4">
    <name type="scientific">Pseudohalioglobus sediminis</name>
    <dbReference type="NCBI Taxonomy" id="2606449"/>
    <lineage>
        <taxon>Bacteria</taxon>
        <taxon>Pseudomonadati</taxon>
        <taxon>Pseudomonadota</taxon>
        <taxon>Gammaproteobacteria</taxon>
        <taxon>Cellvibrionales</taxon>
        <taxon>Halieaceae</taxon>
        <taxon>Pseudohalioglobus</taxon>
    </lineage>
</organism>
<dbReference type="InterPro" id="IPR006894">
    <property type="entry name" value="HupH_Hydgase_express_prot_C"/>
</dbReference>
<accession>A0A5B0WRJ2</accession>
<comment type="similarity">
    <text evidence="1">Belongs to the HupH/HyaF family.</text>
</comment>
<evidence type="ECO:0000259" key="2">
    <source>
        <dbReference type="Pfam" id="PF04809"/>
    </source>
</evidence>
<dbReference type="Pfam" id="PF04809">
    <property type="entry name" value="HupH_C"/>
    <property type="match status" value="1"/>
</dbReference>
<gene>
    <name evidence="3" type="ORF">F0M18_15100</name>
</gene>
<dbReference type="EMBL" id="VTUX01000007">
    <property type="protein sequence ID" value="KAA1189674.1"/>
    <property type="molecule type" value="Genomic_DNA"/>
</dbReference>
<dbReference type="Gene3D" id="3.30.1370.140">
    <property type="entry name" value="HupH hydrogenase expression protein, C-terminal domain"/>
    <property type="match status" value="2"/>
</dbReference>
<dbReference type="Proteomes" id="UP000323708">
    <property type="component" value="Unassembled WGS sequence"/>
</dbReference>
<dbReference type="RefSeq" id="WP_149612284.1">
    <property type="nucleotide sequence ID" value="NZ_VTUX01000007.1"/>
</dbReference>
<evidence type="ECO:0000256" key="1">
    <source>
        <dbReference type="ARBA" id="ARBA00010832"/>
    </source>
</evidence>
<dbReference type="AlphaFoldDB" id="A0A5B0WRJ2"/>
<keyword evidence="4" id="KW-1185">Reference proteome</keyword>